<proteinExistence type="predicted"/>
<protein>
    <recommendedName>
        <fullName evidence="4">Periplasmic heavy metal sensor</fullName>
    </recommendedName>
</protein>
<accession>A0A917L2P2</accession>
<evidence type="ECO:0000313" key="2">
    <source>
        <dbReference type="EMBL" id="GGJ42203.1"/>
    </source>
</evidence>
<keyword evidence="3" id="KW-1185">Reference proteome</keyword>
<sequence>MRSTLTALALFLASPGWADTPSPYAGMEDRSIRALSAEQQADLLAGRGMGLALAAELNGWPGPAHVIELAGAMQLTPAQLAATQRLIAEMQAAAGDLGARVIEEERALDAAFRDRSITPANLSARTARIAALQGEIRDVHLRTHLAQVALLNAEQIAAYPRLRGYAGGASQHGGAMPGGHRHH</sequence>
<comment type="caution">
    <text evidence="2">The sequence shown here is derived from an EMBL/GenBank/DDBJ whole genome shotgun (WGS) entry which is preliminary data.</text>
</comment>
<feature type="signal peptide" evidence="1">
    <location>
        <begin position="1"/>
        <end position="18"/>
    </location>
</feature>
<organism evidence="2 3">
    <name type="scientific">Neoroseomonas lacus</name>
    <dbReference type="NCBI Taxonomy" id="287609"/>
    <lineage>
        <taxon>Bacteria</taxon>
        <taxon>Pseudomonadati</taxon>
        <taxon>Pseudomonadota</taxon>
        <taxon>Alphaproteobacteria</taxon>
        <taxon>Acetobacterales</taxon>
        <taxon>Acetobacteraceae</taxon>
        <taxon>Neoroseomonas</taxon>
    </lineage>
</organism>
<dbReference type="Gene3D" id="1.20.120.1490">
    <property type="match status" value="1"/>
</dbReference>
<gene>
    <name evidence="2" type="ORF">GCM10011320_57260</name>
</gene>
<reference evidence="2" key="2">
    <citation type="submission" date="2020-09" db="EMBL/GenBank/DDBJ databases">
        <authorList>
            <person name="Sun Q."/>
            <person name="Zhou Y."/>
        </authorList>
    </citation>
    <scope>NUCLEOTIDE SEQUENCE</scope>
    <source>
        <strain evidence="2">CGMCC 1.3617</strain>
    </source>
</reference>
<feature type="chain" id="PRO_5036793968" description="Periplasmic heavy metal sensor" evidence="1">
    <location>
        <begin position="19"/>
        <end position="183"/>
    </location>
</feature>
<evidence type="ECO:0000256" key="1">
    <source>
        <dbReference type="SAM" id="SignalP"/>
    </source>
</evidence>
<reference evidence="2" key="1">
    <citation type="journal article" date="2014" name="Int. J. Syst. Evol. Microbiol.">
        <title>Complete genome sequence of Corynebacterium casei LMG S-19264T (=DSM 44701T), isolated from a smear-ripened cheese.</title>
        <authorList>
            <consortium name="US DOE Joint Genome Institute (JGI-PGF)"/>
            <person name="Walter F."/>
            <person name="Albersmeier A."/>
            <person name="Kalinowski J."/>
            <person name="Ruckert C."/>
        </authorList>
    </citation>
    <scope>NUCLEOTIDE SEQUENCE</scope>
    <source>
        <strain evidence="2">CGMCC 1.3617</strain>
    </source>
</reference>
<dbReference type="EMBL" id="BMKW01000022">
    <property type="protein sequence ID" value="GGJ42203.1"/>
    <property type="molecule type" value="Genomic_DNA"/>
</dbReference>
<dbReference type="RefSeq" id="WP_188973331.1">
    <property type="nucleotide sequence ID" value="NZ_BMKW01000022.1"/>
</dbReference>
<evidence type="ECO:0008006" key="4">
    <source>
        <dbReference type="Google" id="ProtNLM"/>
    </source>
</evidence>
<evidence type="ECO:0000313" key="3">
    <source>
        <dbReference type="Proteomes" id="UP000661507"/>
    </source>
</evidence>
<dbReference type="Proteomes" id="UP000661507">
    <property type="component" value="Unassembled WGS sequence"/>
</dbReference>
<keyword evidence="1" id="KW-0732">Signal</keyword>
<name>A0A917L2P2_9PROT</name>
<dbReference type="AlphaFoldDB" id="A0A917L2P2"/>